<name>A0ABS5GDE2_9BRAD</name>
<sequence>MSGLEWGALQAYWRCSPRGIAAGPNVISREGNLQDALTSYGDLYPTLKLKWSEGVNNYMVYATGNRPVGDYSPSRLANIGLGHGAFDVGGGYTYMNPATAMELSGVAGFTYNFKNVDTQYQSGIDFHFDWGVSQFLSKQLFVGLVGYAYQQVTDDVGQPPVLGGFRSRVIGIGSQIGYVFPIGANQGFLGLKGYGEFDAANRPSGWNTWLTFSISEVAPATTSSQKGQARRR</sequence>
<evidence type="ECO:0000313" key="1">
    <source>
        <dbReference type="EMBL" id="MBR1139352.1"/>
    </source>
</evidence>
<dbReference type="InterPro" id="IPR025737">
    <property type="entry name" value="FApF"/>
</dbReference>
<gene>
    <name evidence="1" type="ORF">JQ619_26675</name>
</gene>
<proteinExistence type="predicted"/>
<evidence type="ECO:0000313" key="2">
    <source>
        <dbReference type="Proteomes" id="UP001314635"/>
    </source>
</evidence>
<dbReference type="Proteomes" id="UP001314635">
    <property type="component" value="Unassembled WGS sequence"/>
</dbReference>
<reference evidence="2" key="1">
    <citation type="journal article" date="2021" name="ISME J.">
        <title>Evolutionary origin and ecological implication of a unique nif island in free-living Bradyrhizobium lineages.</title>
        <authorList>
            <person name="Tao J."/>
        </authorList>
    </citation>
    <scope>NUCLEOTIDE SEQUENCE [LARGE SCALE GENOMIC DNA]</scope>
    <source>
        <strain evidence="2">SZCCT0094</strain>
    </source>
</reference>
<organism evidence="1 2">
    <name type="scientific">Bradyrhizobium denitrificans</name>
    <dbReference type="NCBI Taxonomy" id="2734912"/>
    <lineage>
        <taxon>Bacteria</taxon>
        <taxon>Pseudomonadati</taxon>
        <taxon>Pseudomonadota</taxon>
        <taxon>Alphaproteobacteria</taxon>
        <taxon>Hyphomicrobiales</taxon>
        <taxon>Nitrobacteraceae</taxon>
        <taxon>Bradyrhizobium</taxon>
    </lineage>
</organism>
<protein>
    <submittedName>
        <fullName evidence="1">Transporter</fullName>
    </submittedName>
</protein>
<dbReference type="EMBL" id="JAFCLK010000028">
    <property type="protein sequence ID" value="MBR1139352.1"/>
    <property type="molecule type" value="Genomic_DNA"/>
</dbReference>
<comment type="caution">
    <text evidence="1">The sequence shown here is derived from an EMBL/GenBank/DDBJ whole genome shotgun (WGS) entry which is preliminary data.</text>
</comment>
<keyword evidence="2" id="KW-1185">Reference proteome</keyword>
<dbReference type="Pfam" id="PF13557">
    <property type="entry name" value="Phenol_MetA_deg"/>
    <property type="match status" value="1"/>
</dbReference>
<accession>A0ABS5GDE2</accession>